<feature type="compositionally biased region" description="Polar residues" evidence="2">
    <location>
        <begin position="1"/>
        <end position="14"/>
    </location>
</feature>
<dbReference type="AlphaFoldDB" id="A0AAJ0HWB9"/>
<feature type="coiled-coil region" evidence="1">
    <location>
        <begin position="413"/>
        <end position="513"/>
    </location>
</feature>
<organism evidence="4 5">
    <name type="scientific">Lasiosphaeria hispida</name>
    <dbReference type="NCBI Taxonomy" id="260671"/>
    <lineage>
        <taxon>Eukaryota</taxon>
        <taxon>Fungi</taxon>
        <taxon>Dikarya</taxon>
        <taxon>Ascomycota</taxon>
        <taxon>Pezizomycotina</taxon>
        <taxon>Sordariomycetes</taxon>
        <taxon>Sordariomycetidae</taxon>
        <taxon>Sordariales</taxon>
        <taxon>Lasiosphaeriaceae</taxon>
        <taxon>Lasiosphaeria</taxon>
    </lineage>
</organism>
<evidence type="ECO:0000256" key="1">
    <source>
        <dbReference type="SAM" id="Coils"/>
    </source>
</evidence>
<feature type="region of interest" description="Disordered" evidence="2">
    <location>
        <begin position="302"/>
        <end position="347"/>
    </location>
</feature>
<comment type="caution">
    <text evidence="4">The sequence shown here is derived from an EMBL/GenBank/DDBJ whole genome shotgun (WGS) entry which is preliminary data.</text>
</comment>
<feature type="region of interest" description="Disordered" evidence="2">
    <location>
        <begin position="247"/>
        <end position="284"/>
    </location>
</feature>
<dbReference type="GO" id="GO:0005794">
    <property type="term" value="C:Golgi apparatus"/>
    <property type="evidence" value="ECO:0007669"/>
    <property type="project" value="TreeGrafter"/>
</dbReference>
<name>A0AAJ0HWB9_9PEZI</name>
<dbReference type="EMBL" id="JAUIQD010000001">
    <property type="protein sequence ID" value="KAK3363883.1"/>
    <property type="molecule type" value="Genomic_DNA"/>
</dbReference>
<accession>A0AAJ0HWB9</accession>
<evidence type="ECO:0000313" key="4">
    <source>
        <dbReference type="EMBL" id="KAK3363883.1"/>
    </source>
</evidence>
<protein>
    <submittedName>
        <fullName evidence="4">TATA element modulatory factor 1 TATA binding-domain-containing protein</fullName>
    </submittedName>
</protein>
<dbReference type="Proteomes" id="UP001275084">
    <property type="component" value="Unassembled WGS sequence"/>
</dbReference>
<feature type="coiled-coil region" evidence="1">
    <location>
        <begin position="50"/>
        <end position="139"/>
    </location>
</feature>
<dbReference type="PANTHER" id="PTHR46515">
    <property type="entry name" value="TATA ELEMENT MODULATORY FACTOR TMF1"/>
    <property type="match status" value="1"/>
</dbReference>
<sequence>MDSAKVVSSTTSPGSLEKKKAEADLQIAQLMEEGLNLARTEELNSLRSDARSKDNIIVELKSQLQRATEQADAITAKVNDQGREEDRRRIAKLKDLVAALQVEKNLVADRAKIQVMELRDKAEKAAERARVLKLELKTEVQVIKSKLEAIRSRAEEVSTSVTSDSQAKLLSIKATLLARITNAEQERDEALQRESNIRKKARKAALRAKRNEEELEEARTKLPNIEEDVKSYQTQIDRLKKRAKEAEAALQKSRADRRTWLEDLPGGPFLKSDSRPESPQLPIPGRIFSTDFLGIQSLTGKLRKASAPSTTSEAGGTGDASVGRVGSGPRRPSGQPPIRPSIQSTVGSLSGLFSPSVPLFSPSIDALQTPSLTHAPDRDDAFDGFERSSSPQQVMQDMVSVSTAGAGPSVQLVERMSAAIRRLESEKMAAREELGRISRQRDEARSEIVSLMREAEGGKEALRRVAELEAEVAEVNERYETTLELLGEKSELVEELRADVDDVKAMYRELVERTIK</sequence>
<feature type="region of interest" description="Disordered" evidence="2">
    <location>
        <begin position="1"/>
        <end position="20"/>
    </location>
</feature>
<dbReference type="PANTHER" id="PTHR46515:SF1">
    <property type="entry name" value="TATA ELEMENT MODULATORY FACTOR"/>
    <property type="match status" value="1"/>
</dbReference>
<gene>
    <name evidence="4" type="ORF">B0T25DRAFT_597424</name>
</gene>
<dbReference type="Pfam" id="PF12325">
    <property type="entry name" value="TMF_TATA_bd"/>
    <property type="match status" value="1"/>
</dbReference>
<dbReference type="InterPro" id="IPR022091">
    <property type="entry name" value="TMF_TATA-bd"/>
</dbReference>
<keyword evidence="1" id="KW-0175">Coiled coil</keyword>
<evidence type="ECO:0000313" key="5">
    <source>
        <dbReference type="Proteomes" id="UP001275084"/>
    </source>
</evidence>
<evidence type="ECO:0000259" key="3">
    <source>
        <dbReference type="Pfam" id="PF12325"/>
    </source>
</evidence>
<dbReference type="GO" id="GO:0005783">
    <property type="term" value="C:endoplasmic reticulum"/>
    <property type="evidence" value="ECO:0007669"/>
    <property type="project" value="TreeGrafter"/>
</dbReference>
<feature type="compositionally biased region" description="Low complexity" evidence="2">
    <location>
        <begin position="321"/>
        <end position="333"/>
    </location>
</feature>
<reference evidence="4" key="1">
    <citation type="journal article" date="2023" name="Mol. Phylogenet. Evol.">
        <title>Genome-scale phylogeny and comparative genomics of the fungal order Sordariales.</title>
        <authorList>
            <person name="Hensen N."/>
            <person name="Bonometti L."/>
            <person name="Westerberg I."/>
            <person name="Brannstrom I.O."/>
            <person name="Guillou S."/>
            <person name="Cros-Aarteil S."/>
            <person name="Calhoun S."/>
            <person name="Haridas S."/>
            <person name="Kuo A."/>
            <person name="Mondo S."/>
            <person name="Pangilinan J."/>
            <person name="Riley R."/>
            <person name="LaButti K."/>
            <person name="Andreopoulos B."/>
            <person name="Lipzen A."/>
            <person name="Chen C."/>
            <person name="Yan M."/>
            <person name="Daum C."/>
            <person name="Ng V."/>
            <person name="Clum A."/>
            <person name="Steindorff A."/>
            <person name="Ohm R.A."/>
            <person name="Martin F."/>
            <person name="Silar P."/>
            <person name="Natvig D.O."/>
            <person name="Lalanne C."/>
            <person name="Gautier V."/>
            <person name="Ament-Velasquez S.L."/>
            <person name="Kruys A."/>
            <person name="Hutchinson M.I."/>
            <person name="Powell A.J."/>
            <person name="Barry K."/>
            <person name="Miller A.N."/>
            <person name="Grigoriev I.V."/>
            <person name="Debuchy R."/>
            <person name="Gladieux P."/>
            <person name="Hiltunen Thoren M."/>
            <person name="Johannesson H."/>
        </authorList>
    </citation>
    <scope>NUCLEOTIDE SEQUENCE</scope>
    <source>
        <strain evidence="4">CBS 955.72</strain>
    </source>
</reference>
<evidence type="ECO:0000256" key="2">
    <source>
        <dbReference type="SAM" id="MobiDB-lite"/>
    </source>
</evidence>
<proteinExistence type="predicted"/>
<reference evidence="4" key="2">
    <citation type="submission" date="2023-06" db="EMBL/GenBank/DDBJ databases">
        <authorList>
            <consortium name="Lawrence Berkeley National Laboratory"/>
            <person name="Haridas S."/>
            <person name="Hensen N."/>
            <person name="Bonometti L."/>
            <person name="Westerberg I."/>
            <person name="Brannstrom I.O."/>
            <person name="Guillou S."/>
            <person name="Cros-Aarteil S."/>
            <person name="Calhoun S."/>
            <person name="Kuo A."/>
            <person name="Mondo S."/>
            <person name="Pangilinan J."/>
            <person name="Riley R."/>
            <person name="Labutti K."/>
            <person name="Andreopoulos B."/>
            <person name="Lipzen A."/>
            <person name="Chen C."/>
            <person name="Yanf M."/>
            <person name="Daum C."/>
            <person name="Ng V."/>
            <person name="Clum A."/>
            <person name="Steindorff A."/>
            <person name="Ohm R."/>
            <person name="Martin F."/>
            <person name="Silar P."/>
            <person name="Natvig D."/>
            <person name="Lalanne C."/>
            <person name="Gautier V."/>
            <person name="Ament-Velasquez S.L."/>
            <person name="Kruys A."/>
            <person name="Hutchinson M.I."/>
            <person name="Powell A.J."/>
            <person name="Barry K."/>
            <person name="Miller A.N."/>
            <person name="Grigoriev I.V."/>
            <person name="Debuchy R."/>
            <person name="Gladieux P."/>
            <person name="Thoren M.H."/>
            <person name="Johannesson H."/>
        </authorList>
    </citation>
    <scope>NUCLEOTIDE SEQUENCE</scope>
    <source>
        <strain evidence="4">CBS 955.72</strain>
    </source>
</reference>
<keyword evidence="5" id="KW-1185">Reference proteome</keyword>
<feature type="domain" description="TATA element modulatory factor 1 TATA binding" evidence="3">
    <location>
        <begin position="400"/>
        <end position="513"/>
    </location>
</feature>
<dbReference type="Gene3D" id="1.20.5.340">
    <property type="match status" value="1"/>
</dbReference>
<dbReference type="InterPro" id="IPR052602">
    <property type="entry name" value="Growth_transcription_reg"/>
</dbReference>